<proteinExistence type="predicted"/>
<comment type="catalytic activity">
    <reaction evidence="8">
        <text>L-seryl-[protein] + ATP = O-phospho-L-seryl-[protein] + ADP + H(+)</text>
        <dbReference type="Rhea" id="RHEA:17989"/>
        <dbReference type="Rhea" id="RHEA-COMP:9863"/>
        <dbReference type="Rhea" id="RHEA-COMP:11604"/>
        <dbReference type="ChEBI" id="CHEBI:15378"/>
        <dbReference type="ChEBI" id="CHEBI:29999"/>
        <dbReference type="ChEBI" id="CHEBI:30616"/>
        <dbReference type="ChEBI" id="CHEBI:83421"/>
        <dbReference type="ChEBI" id="CHEBI:456216"/>
        <dbReference type="EC" id="2.7.11.1"/>
    </reaction>
</comment>
<dbReference type="GO" id="GO:0004674">
    <property type="term" value="F:protein serine/threonine kinase activity"/>
    <property type="evidence" value="ECO:0007669"/>
    <property type="project" value="UniProtKB-KW"/>
</dbReference>
<accession>A0A504YAM7</accession>
<dbReference type="InterPro" id="IPR057380">
    <property type="entry name" value="UBA_SIK1/2/3"/>
</dbReference>
<feature type="compositionally biased region" description="Low complexity" evidence="9">
    <location>
        <begin position="129"/>
        <end position="148"/>
    </location>
</feature>
<evidence type="ECO:0000256" key="6">
    <source>
        <dbReference type="ARBA" id="ARBA00022840"/>
    </source>
</evidence>
<comment type="caution">
    <text evidence="11">The sequence shown here is derived from an EMBL/GenBank/DDBJ whole genome shotgun (WGS) entry which is preliminary data.</text>
</comment>
<evidence type="ECO:0000256" key="8">
    <source>
        <dbReference type="ARBA" id="ARBA00048679"/>
    </source>
</evidence>
<dbReference type="OrthoDB" id="504170at2759"/>
<dbReference type="PROSITE" id="PS50032">
    <property type="entry name" value="KA1"/>
    <property type="match status" value="1"/>
</dbReference>
<feature type="compositionally biased region" description="Polar residues" evidence="9">
    <location>
        <begin position="283"/>
        <end position="300"/>
    </location>
</feature>
<dbReference type="AlphaFoldDB" id="A0A504YAM7"/>
<keyword evidence="6" id="KW-0067">ATP-binding</keyword>
<feature type="domain" description="KA1" evidence="10">
    <location>
        <begin position="639"/>
        <end position="688"/>
    </location>
</feature>
<feature type="compositionally biased region" description="Polar residues" evidence="9">
    <location>
        <begin position="245"/>
        <end position="269"/>
    </location>
</feature>
<evidence type="ECO:0000256" key="4">
    <source>
        <dbReference type="ARBA" id="ARBA00022741"/>
    </source>
</evidence>
<protein>
    <recommendedName>
        <fullName evidence="1">non-specific serine/threonine protein kinase</fullName>
        <ecNumber evidence="1">2.7.11.1</ecNumber>
    </recommendedName>
</protein>
<gene>
    <name evidence="11" type="ORF">FGIG_02197</name>
</gene>
<evidence type="ECO:0000256" key="5">
    <source>
        <dbReference type="ARBA" id="ARBA00022777"/>
    </source>
</evidence>
<dbReference type="SUPFAM" id="SSF103243">
    <property type="entry name" value="KA1-like"/>
    <property type="match status" value="1"/>
</dbReference>
<feature type="compositionally biased region" description="Basic and acidic residues" evidence="9">
    <location>
        <begin position="435"/>
        <end position="464"/>
    </location>
</feature>
<keyword evidence="4" id="KW-0547">Nucleotide-binding</keyword>
<feature type="region of interest" description="Disordered" evidence="9">
    <location>
        <begin position="498"/>
        <end position="518"/>
    </location>
</feature>
<feature type="compositionally biased region" description="Polar residues" evidence="9">
    <location>
        <begin position="420"/>
        <end position="434"/>
    </location>
</feature>
<evidence type="ECO:0000256" key="9">
    <source>
        <dbReference type="SAM" id="MobiDB-lite"/>
    </source>
</evidence>
<sequence length="688" mass="73707">MQDKWINTGYAPSEHLRPYKEPPKSQLDEVRVKAMEAMGFTRADLESSVVNPEFDHVYATYHLLPETPSQFMVLCEELASGGRRSQTAGSRRISALGTGNQTDAVQPPPATAVGRFTVAPSENTADSTAVNSVVPHSSAVPPVDSSAPLKQPPYPMTDTSAREHHSLTSALPVALRKAIVQMGRTFVGGGTYSGGAPHPGSGVGPDAHQRSVTSTGGRAPMRPPSKQSDGRSAVTTAPVPMGPSKKNTTAIGPSNKRSPPTGQPVSTALPTGRSGSTDSSTTQPVHSSHSPAYPGSSATPQPSPASMADRSAKRLSAASSHHSSVGKRDSPPSHGKPLQTGHKISPRNVMAEPRVPMPTAKDEAVESNRGSFRSAGLSVGGPATKLSLTFSSSSDSYGDGEVRQAADSLVQEAWRSAVRQSMAGTSERASTTWNDDQKSEHKESRRFGSNDLESLTKDTSHDPTDKLSVIAKHAETSKVLHTVQGTEASALRDEALRFQKDDPIPSSATPPRDPSGFTLDHQNSWSKGVFKAIGGLFTSSKPPEQSQYSPDADVELLAKPREVRFPWSVHTTSTKSAEQVLQCIIEALEVTPGCRYAYDTHLPYLVRCSWAADRPALRPDANVPPDDCGRPTMHSMIPSGLHEDPVHWEMEVCQLPRLHLRGVRLKRIRGSALHFRPIAGLVMKSLRL</sequence>
<dbReference type="Pfam" id="PF23312">
    <property type="entry name" value="UBA_SIK3"/>
    <property type="match status" value="1"/>
</dbReference>
<dbReference type="CDD" id="cd14337">
    <property type="entry name" value="UBA_MARK_Par1"/>
    <property type="match status" value="1"/>
</dbReference>
<evidence type="ECO:0000256" key="7">
    <source>
        <dbReference type="ARBA" id="ARBA00047899"/>
    </source>
</evidence>
<dbReference type="STRING" id="46835.A0A504YAM7"/>
<evidence type="ECO:0000256" key="2">
    <source>
        <dbReference type="ARBA" id="ARBA00022527"/>
    </source>
</evidence>
<evidence type="ECO:0000256" key="1">
    <source>
        <dbReference type="ARBA" id="ARBA00012513"/>
    </source>
</evidence>
<dbReference type="Gene3D" id="3.30.310.80">
    <property type="entry name" value="Kinase associated domain 1, KA1"/>
    <property type="match status" value="1"/>
</dbReference>
<keyword evidence="5 11" id="KW-0418">Kinase</keyword>
<keyword evidence="3" id="KW-0808">Transferase</keyword>
<dbReference type="Gene3D" id="1.10.8.10">
    <property type="entry name" value="DNA helicase RuvA subunit, C-terminal domain"/>
    <property type="match status" value="1"/>
</dbReference>
<evidence type="ECO:0000313" key="12">
    <source>
        <dbReference type="Proteomes" id="UP000316759"/>
    </source>
</evidence>
<feature type="region of interest" description="Disordered" evidence="9">
    <location>
        <begin position="127"/>
        <end position="160"/>
    </location>
</feature>
<feature type="region of interest" description="Disordered" evidence="9">
    <location>
        <begin position="190"/>
        <end position="382"/>
    </location>
</feature>
<dbReference type="InterPro" id="IPR001772">
    <property type="entry name" value="KA1_dom"/>
</dbReference>
<dbReference type="EMBL" id="SUNJ01013440">
    <property type="protein sequence ID" value="TPP57265.1"/>
    <property type="molecule type" value="Genomic_DNA"/>
</dbReference>
<evidence type="ECO:0000313" key="11">
    <source>
        <dbReference type="EMBL" id="TPP57265.1"/>
    </source>
</evidence>
<keyword evidence="2 11" id="KW-0723">Serine/threonine-protein kinase</keyword>
<dbReference type="EC" id="2.7.11.1" evidence="1"/>
<evidence type="ECO:0000259" key="10">
    <source>
        <dbReference type="PROSITE" id="PS50032"/>
    </source>
</evidence>
<feature type="compositionally biased region" description="Low complexity" evidence="9">
    <location>
        <begin position="271"/>
        <end position="282"/>
    </location>
</feature>
<comment type="catalytic activity">
    <reaction evidence="7">
        <text>L-threonyl-[protein] + ATP = O-phospho-L-threonyl-[protein] + ADP + H(+)</text>
        <dbReference type="Rhea" id="RHEA:46608"/>
        <dbReference type="Rhea" id="RHEA-COMP:11060"/>
        <dbReference type="Rhea" id="RHEA-COMP:11605"/>
        <dbReference type="ChEBI" id="CHEBI:15378"/>
        <dbReference type="ChEBI" id="CHEBI:30013"/>
        <dbReference type="ChEBI" id="CHEBI:30616"/>
        <dbReference type="ChEBI" id="CHEBI:61977"/>
        <dbReference type="ChEBI" id="CHEBI:456216"/>
        <dbReference type="EC" id="2.7.11.1"/>
    </reaction>
</comment>
<dbReference type="Pfam" id="PF02149">
    <property type="entry name" value="KA1"/>
    <property type="match status" value="1"/>
</dbReference>
<evidence type="ECO:0000256" key="3">
    <source>
        <dbReference type="ARBA" id="ARBA00022679"/>
    </source>
</evidence>
<feature type="region of interest" description="Disordered" evidence="9">
    <location>
        <begin position="420"/>
        <end position="464"/>
    </location>
</feature>
<keyword evidence="12" id="KW-1185">Reference proteome</keyword>
<name>A0A504YAM7_FASGI</name>
<dbReference type="CDD" id="cd12121">
    <property type="entry name" value="MARK_C_like"/>
    <property type="match status" value="1"/>
</dbReference>
<dbReference type="GO" id="GO:0005524">
    <property type="term" value="F:ATP binding"/>
    <property type="evidence" value="ECO:0007669"/>
    <property type="project" value="UniProtKB-KW"/>
</dbReference>
<dbReference type="Proteomes" id="UP000316759">
    <property type="component" value="Unassembled WGS sequence"/>
</dbReference>
<reference evidence="11 12" key="1">
    <citation type="submission" date="2019-04" db="EMBL/GenBank/DDBJ databases">
        <title>Annotation for the trematode Fasciola gigantica.</title>
        <authorList>
            <person name="Choi Y.-J."/>
        </authorList>
    </citation>
    <scope>NUCLEOTIDE SEQUENCE [LARGE SCALE GENOMIC DNA]</scope>
    <source>
        <strain evidence="11">Uganda_cow_1</strain>
    </source>
</reference>
<dbReference type="InterPro" id="IPR028375">
    <property type="entry name" value="KA1/Ssp2_C"/>
</dbReference>
<organism evidence="11 12">
    <name type="scientific">Fasciola gigantica</name>
    <name type="common">Giant liver fluke</name>
    <dbReference type="NCBI Taxonomy" id="46835"/>
    <lineage>
        <taxon>Eukaryota</taxon>
        <taxon>Metazoa</taxon>
        <taxon>Spiralia</taxon>
        <taxon>Lophotrochozoa</taxon>
        <taxon>Platyhelminthes</taxon>
        <taxon>Trematoda</taxon>
        <taxon>Digenea</taxon>
        <taxon>Plagiorchiida</taxon>
        <taxon>Echinostomata</taxon>
        <taxon>Echinostomatoidea</taxon>
        <taxon>Fasciolidae</taxon>
        <taxon>Fasciola</taxon>
    </lineage>
</organism>